<dbReference type="InterPro" id="IPR007110">
    <property type="entry name" value="Ig-like_dom"/>
</dbReference>
<dbReference type="Gene3D" id="2.60.40.10">
    <property type="entry name" value="Immunoglobulins"/>
    <property type="match status" value="1"/>
</dbReference>
<name>A0A8D2QLG1_ZOSLA</name>
<accession>A0A8D2QLG1</accession>
<dbReference type="PROSITE" id="PS50835">
    <property type="entry name" value="IG_LIKE"/>
    <property type="match status" value="1"/>
</dbReference>
<evidence type="ECO:0000313" key="3">
    <source>
        <dbReference type="Ensembl" id="ENSZLMP00000000779.1"/>
    </source>
</evidence>
<proteinExistence type="predicted"/>
<keyword evidence="4" id="KW-1185">Reference proteome</keyword>
<reference evidence="3" key="1">
    <citation type="submission" date="2025-08" db="UniProtKB">
        <authorList>
            <consortium name="Ensembl"/>
        </authorList>
    </citation>
    <scope>IDENTIFICATION</scope>
</reference>
<dbReference type="Proteomes" id="UP000694401">
    <property type="component" value="Unassembled WGS sequence"/>
</dbReference>
<dbReference type="AlphaFoldDB" id="A0A8D2QLG1"/>
<feature type="compositionally biased region" description="Low complexity" evidence="1">
    <location>
        <begin position="91"/>
        <end position="107"/>
    </location>
</feature>
<dbReference type="Ensembl" id="ENSZLMT00000000817.1">
    <property type="protein sequence ID" value="ENSZLMP00000000779.1"/>
    <property type="gene ID" value="ENSZLMG00000000659.1"/>
</dbReference>
<evidence type="ECO:0000256" key="1">
    <source>
        <dbReference type="SAM" id="MobiDB-lite"/>
    </source>
</evidence>
<protein>
    <recommendedName>
        <fullName evidence="2">Ig-like domain-containing protein</fullName>
    </recommendedName>
</protein>
<feature type="domain" description="Ig-like" evidence="2">
    <location>
        <begin position="11"/>
        <end position="103"/>
    </location>
</feature>
<sequence>FRSGSLISMTPVLTLHPPSREEFQGPDRNSSLLCQIRGPRPLLPGHAHIRWLRNGSPVNDGPAPELPAPTGVSGLYVTGSRLVVSEAEAWPRSPSRPGSRGRCSRVGWRIPSSCSRGR</sequence>
<organism evidence="3 4">
    <name type="scientific">Zosterops lateralis melanops</name>
    <dbReference type="NCBI Taxonomy" id="1220523"/>
    <lineage>
        <taxon>Eukaryota</taxon>
        <taxon>Metazoa</taxon>
        <taxon>Chordata</taxon>
        <taxon>Craniata</taxon>
        <taxon>Vertebrata</taxon>
        <taxon>Euteleostomi</taxon>
        <taxon>Archelosauria</taxon>
        <taxon>Archosauria</taxon>
        <taxon>Dinosauria</taxon>
        <taxon>Saurischia</taxon>
        <taxon>Theropoda</taxon>
        <taxon>Coelurosauria</taxon>
        <taxon>Aves</taxon>
        <taxon>Neognathae</taxon>
        <taxon>Neoaves</taxon>
        <taxon>Telluraves</taxon>
        <taxon>Australaves</taxon>
        <taxon>Passeriformes</taxon>
        <taxon>Sylvioidea</taxon>
        <taxon>Zosteropidae</taxon>
        <taxon>Zosterops</taxon>
    </lineage>
</organism>
<dbReference type="InterPro" id="IPR036179">
    <property type="entry name" value="Ig-like_dom_sf"/>
</dbReference>
<dbReference type="InterPro" id="IPR013783">
    <property type="entry name" value="Ig-like_fold"/>
</dbReference>
<evidence type="ECO:0000259" key="2">
    <source>
        <dbReference type="PROSITE" id="PS50835"/>
    </source>
</evidence>
<reference evidence="3" key="2">
    <citation type="submission" date="2025-09" db="UniProtKB">
        <authorList>
            <consortium name="Ensembl"/>
        </authorList>
    </citation>
    <scope>IDENTIFICATION</scope>
</reference>
<feature type="region of interest" description="Disordered" evidence="1">
    <location>
        <begin position="91"/>
        <end position="118"/>
    </location>
</feature>
<evidence type="ECO:0000313" key="4">
    <source>
        <dbReference type="Proteomes" id="UP000694401"/>
    </source>
</evidence>
<dbReference type="SUPFAM" id="SSF48726">
    <property type="entry name" value="Immunoglobulin"/>
    <property type="match status" value="1"/>
</dbReference>